<feature type="signal peptide" evidence="2">
    <location>
        <begin position="1"/>
        <end position="17"/>
    </location>
</feature>
<evidence type="ECO:0000256" key="2">
    <source>
        <dbReference type="SAM" id="SignalP"/>
    </source>
</evidence>
<accession>A0A6P5FSF4</accession>
<reference evidence="4" key="1">
    <citation type="journal article" date="2015" name="Nat. Genet.">
        <title>The pineapple genome and the evolution of CAM photosynthesis.</title>
        <authorList>
            <person name="Ming R."/>
            <person name="VanBuren R."/>
            <person name="Wai C.M."/>
            <person name="Tang H."/>
            <person name="Schatz M.C."/>
            <person name="Bowers J.E."/>
            <person name="Lyons E."/>
            <person name="Wang M.L."/>
            <person name="Chen J."/>
            <person name="Biggers E."/>
            <person name="Zhang J."/>
            <person name="Huang L."/>
            <person name="Zhang L."/>
            <person name="Miao W."/>
            <person name="Zhang J."/>
            <person name="Ye Z."/>
            <person name="Miao C."/>
            <person name="Lin Z."/>
            <person name="Wang H."/>
            <person name="Zhou H."/>
            <person name="Yim W.C."/>
            <person name="Priest H.D."/>
            <person name="Zheng C."/>
            <person name="Woodhouse M."/>
            <person name="Edger P.P."/>
            <person name="Guyot R."/>
            <person name="Guo H.B."/>
            <person name="Guo H."/>
            <person name="Zheng G."/>
            <person name="Singh R."/>
            <person name="Sharma A."/>
            <person name="Min X."/>
            <person name="Zheng Y."/>
            <person name="Lee H."/>
            <person name="Gurtowski J."/>
            <person name="Sedlazeck F.J."/>
            <person name="Harkess A."/>
            <person name="McKain M.R."/>
            <person name="Liao Z."/>
            <person name="Fang J."/>
            <person name="Liu J."/>
            <person name="Zhang X."/>
            <person name="Zhang Q."/>
            <person name="Hu W."/>
            <person name="Qin Y."/>
            <person name="Wang K."/>
            <person name="Chen L.Y."/>
            <person name="Shirley N."/>
            <person name="Lin Y.R."/>
            <person name="Liu L.Y."/>
            <person name="Hernandez A.G."/>
            <person name="Wright C.L."/>
            <person name="Bulone V."/>
            <person name="Tuskan G.A."/>
            <person name="Heath K."/>
            <person name="Zee F."/>
            <person name="Moore P.H."/>
            <person name="Sunkar R."/>
            <person name="Leebens-Mack J.H."/>
            <person name="Mockler T."/>
            <person name="Bennetzen J.L."/>
            <person name="Freeling M."/>
            <person name="Sankoff D."/>
            <person name="Paterson A.H."/>
            <person name="Zhu X."/>
            <person name="Yang X."/>
            <person name="Smith J.A."/>
            <person name="Cushman J.C."/>
            <person name="Paull R.E."/>
            <person name="Yu Q."/>
        </authorList>
    </citation>
    <scope>NUCLEOTIDE SEQUENCE [LARGE SCALE GENOMIC DNA]</scope>
    <source>
        <strain evidence="4">cv. F153</strain>
    </source>
</reference>
<dbReference type="AlphaFoldDB" id="A0A6P5FSF4"/>
<name>A0A6P5FSF4_ANACO</name>
<proteinExistence type="predicted"/>
<dbReference type="Proteomes" id="UP000515123">
    <property type="component" value="Linkage group 11"/>
</dbReference>
<evidence type="ECO:0000256" key="1">
    <source>
        <dbReference type="ARBA" id="ARBA00023180"/>
    </source>
</evidence>
<evidence type="ECO:0000259" key="3">
    <source>
        <dbReference type="Pfam" id="PF14380"/>
    </source>
</evidence>
<feature type="chain" id="PRO_5027774197" evidence="2">
    <location>
        <begin position="18"/>
        <end position="281"/>
    </location>
</feature>
<dbReference type="Pfam" id="PF14380">
    <property type="entry name" value="WAK_assoc"/>
    <property type="match status" value="1"/>
</dbReference>
<organism evidence="4 5">
    <name type="scientific">Ananas comosus</name>
    <name type="common">Pineapple</name>
    <name type="synonym">Ananas ananas</name>
    <dbReference type="NCBI Taxonomy" id="4615"/>
    <lineage>
        <taxon>Eukaryota</taxon>
        <taxon>Viridiplantae</taxon>
        <taxon>Streptophyta</taxon>
        <taxon>Embryophyta</taxon>
        <taxon>Tracheophyta</taxon>
        <taxon>Spermatophyta</taxon>
        <taxon>Magnoliopsida</taxon>
        <taxon>Liliopsida</taxon>
        <taxon>Poales</taxon>
        <taxon>Bromeliaceae</taxon>
        <taxon>Bromelioideae</taxon>
        <taxon>Ananas</taxon>
    </lineage>
</organism>
<keyword evidence="1" id="KW-0325">Glycoprotein</keyword>
<keyword evidence="2" id="KW-0732">Signal</keyword>
<dbReference type="RefSeq" id="XP_020098632.1">
    <property type="nucleotide sequence ID" value="XM_020243043.1"/>
</dbReference>
<evidence type="ECO:0000313" key="5">
    <source>
        <dbReference type="RefSeq" id="XP_020098632.1"/>
    </source>
</evidence>
<evidence type="ECO:0000313" key="4">
    <source>
        <dbReference type="Proteomes" id="UP000515123"/>
    </source>
</evidence>
<dbReference type="GeneID" id="109717320"/>
<protein>
    <submittedName>
        <fullName evidence="5">Uncharacterized protein LOC109717320</fullName>
    </submittedName>
</protein>
<feature type="domain" description="Wall-associated receptor kinase C-terminal" evidence="3">
    <location>
        <begin position="184"/>
        <end position="235"/>
    </location>
</feature>
<keyword evidence="4" id="KW-1185">Reference proteome</keyword>
<sequence length="281" mass="28534">MAIFFLLILLAPFAAYGSISFCSSDACGGITTENTAVVWVASQSSSSSYCGDSGFALLCLCPAIASTASLTFLSDSTSQFTSNGDSLNFYFNCSYGLSGSYSQIPCLPDTSINGSYSIFTKNSTHIDYNSAAICAGTARGGGGYTAGVARMIRNTEGGGGGGGTAAGDAIGAGLSAGTPVLIEASDGVLVRGYQLGWSSSAQDSAACAACEGSGGVCRYNQTAAGSLMFSCFCSSSNGFRPDRCESGTPVPKNATSGTQLSIVTGFLLNFSQLYIRGKVYV</sequence>
<reference evidence="5" key="2">
    <citation type="submission" date="2025-08" db="UniProtKB">
        <authorList>
            <consortium name="RefSeq"/>
        </authorList>
    </citation>
    <scope>IDENTIFICATION</scope>
    <source>
        <tissue evidence="5">Leaf</tissue>
    </source>
</reference>
<dbReference type="InterPro" id="IPR032872">
    <property type="entry name" value="WAK_assoc_C"/>
</dbReference>
<gene>
    <name evidence="5" type="primary">LOC109717320</name>
</gene>